<organism evidence="2 3">
    <name type="scientific">Marilutibacter aestuarii</name>
    <dbReference type="NCBI Taxonomy" id="1706195"/>
    <lineage>
        <taxon>Bacteria</taxon>
        <taxon>Pseudomonadati</taxon>
        <taxon>Pseudomonadota</taxon>
        <taxon>Gammaproteobacteria</taxon>
        <taxon>Lysobacterales</taxon>
        <taxon>Lysobacteraceae</taxon>
        <taxon>Marilutibacter</taxon>
    </lineage>
</organism>
<reference evidence="2 3" key="1">
    <citation type="submission" date="2019-06" db="EMBL/GenBank/DDBJ databases">
        <title>Lysobacter alkalisoli sp. nov. isolated from saline soil.</title>
        <authorList>
            <person name="Sun J.-Q."/>
            <person name="Xu L."/>
        </authorList>
    </citation>
    <scope>NUCLEOTIDE SEQUENCE [LARGE SCALE GENOMIC DNA]</scope>
    <source>
        <strain evidence="2 3">JCM 31130</strain>
    </source>
</reference>
<evidence type="ECO:0000256" key="1">
    <source>
        <dbReference type="SAM" id="MobiDB-lite"/>
    </source>
</evidence>
<feature type="compositionally biased region" description="Pro residues" evidence="1">
    <location>
        <begin position="180"/>
        <end position="189"/>
    </location>
</feature>
<dbReference type="AlphaFoldDB" id="A0A507ZQB9"/>
<comment type="caution">
    <text evidence="2">The sequence shown here is derived from an EMBL/GenBank/DDBJ whole genome shotgun (WGS) entry which is preliminary data.</text>
</comment>
<dbReference type="EMBL" id="VICE01000142">
    <property type="protein sequence ID" value="TQD39966.1"/>
    <property type="molecule type" value="Genomic_DNA"/>
</dbReference>
<dbReference type="OrthoDB" id="6051102at2"/>
<gene>
    <name evidence="2" type="ORF">FKV25_14650</name>
</gene>
<sequence length="267" mass="28731">MRLDNAGPRTWLLGAVAGWAVIALLLAIVGMGGRVVPVEAGDDMRQPLPPVPRTTARALGPMEQYAEISTRPLFSSDRKPRPFTLRNDEEGKGEDTSFDYVLTSVLITPRLKMAIIQPADGSESVRVKLDEAPESHPAWRLVELAARSAVFEGPEGRRSMELRVFDGEGGTAPTAMTPPGGTPPDGLPEPPRDPPAGEVADADGGNPEADAKPAMTPESQMEAIRQRIQARRAALREQSENRQTPPRQPMPPDPPSSPPPNPPAESR</sequence>
<name>A0A507ZQB9_9GAMM</name>
<evidence type="ECO:0000313" key="3">
    <source>
        <dbReference type="Proteomes" id="UP000318212"/>
    </source>
</evidence>
<dbReference type="RefSeq" id="WP_141519531.1">
    <property type="nucleotide sequence ID" value="NZ_VICE01000142.1"/>
</dbReference>
<proteinExistence type="predicted"/>
<evidence type="ECO:0008006" key="4">
    <source>
        <dbReference type="Google" id="ProtNLM"/>
    </source>
</evidence>
<keyword evidence="3" id="KW-1185">Reference proteome</keyword>
<dbReference type="Proteomes" id="UP000318212">
    <property type="component" value="Unassembled WGS sequence"/>
</dbReference>
<feature type="region of interest" description="Disordered" evidence="1">
    <location>
        <begin position="167"/>
        <end position="267"/>
    </location>
</feature>
<feature type="compositionally biased region" description="Pro residues" evidence="1">
    <location>
        <begin position="246"/>
        <end position="267"/>
    </location>
</feature>
<protein>
    <recommendedName>
        <fullName evidence="4">General secretion pathway protein GspN</fullName>
    </recommendedName>
</protein>
<accession>A0A507ZQB9</accession>
<evidence type="ECO:0000313" key="2">
    <source>
        <dbReference type="EMBL" id="TQD39966.1"/>
    </source>
</evidence>